<proteinExistence type="predicted"/>
<organism evidence="1 2">
    <name type="scientific">Planococcus koreensis</name>
    <dbReference type="NCBI Taxonomy" id="112331"/>
    <lineage>
        <taxon>Bacteria</taxon>
        <taxon>Bacillati</taxon>
        <taxon>Bacillota</taxon>
        <taxon>Bacilli</taxon>
        <taxon>Bacillales</taxon>
        <taxon>Caryophanaceae</taxon>
        <taxon>Planococcus</taxon>
    </lineage>
</organism>
<dbReference type="AlphaFoldDB" id="A0A7W8FTU7"/>
<keyword evidence="2" id="KW-1185">Reference proteome</keyword>
<protein>
    <submittedName>
        <fullName evidence="1">Uncharacterized protein</fullName>
    </submittedName>
</protein>
<sequence>MKKTIFVNDISSIKHNHFSFKDDLGVIKADPFVIKKAPDGSPYHFDKDDLEEMSKYEKDLAPHDEKDSLTKKEYIEKMKKEFYHHIRSGNMDEILTRLYKLDPESVQLKWGGPVEHKFKI</sequence>
<dbReference type="OrthoDB" id="2452893at2"/>
<reference evidence="1 2" key="1">
    <citation type="submission" date="2020-08" db="EMBL/GenBank/DDBJ databases">
        <title>Genomic Encyclopedia of Type Strains, Phase IV (KMG-IV): sequencing the most valuable type-strain genomes for metagenomic binning, comparative biology and taxonomic classification.</title>
        <authorList>
            <person name="Goeker M."/>
        </authorList>
    </citation>
    <scope>NUCLEOTIDE SEQUENCE [LARGE SCALE GENOMIC DNA]</scope>
    <source>
        <strain evidence="1 2">DSM 15895</strain>
    </source>
</reference>
<dbReference type="Proteomes" id="UP000525923">
    <property type="component" value="Unassembled WGS sequence"/>
</dbReference>
<accession>A0A7W8FTU7</accession>
<comment type="caution">
    <text evidence="1">The sequence shown here is derived from an EMBL/GenBank/DDBJ whole genome shotgun (WGS) entry which is preliminary data.</text>
</comment>
<gene>
    <name evidence="1" type="ORF">HNQ44_001314</name>
</gene>
<evidence type="ECO:0000313" key="1">
    <source>
        <dbReference type="EMBL" id="MBB5179890.1"/>
    </source>
</evidence>
<dbReference type="EMBL" id="JACHHE010000003">
    <property type="protein sequence ID" value="MBB5179890.1"/>
    <property type="molecule type" value="Genomic_DNA"/>
</dbReference>
<evidence type="ECO:0000313" key="2">
    <source>
        <dbReference type="Proteomes" id="UP000525923"/>
    </source>
</evidence>
<name>A0A7W8FTU7_9BACL</name>